<feature type="active site" evidence="12">
    <location>
        <position position="133"/>
    </location>
</feature>
<feature type="binding site" evidence="12">
    <location>
        <position position="207"/>
    </location>
    <ligand>
        <name>Zn(2+)</name>
        <dbReference type="ChEBI" id="CHEBI:29105"/>
        <note>catalytic</note>
    </ligand>
</feature>
<evidence type="ECO:0000313" key="15">
    <source>
        <dbReference type="Proteomes" id="UP000006362"/>
    </source>
</evidence>
<dbReference type="HAMAP" id="MF_00188">
    <property type="entry name" value="Pept_M48_protease_HtpX"/>
    <property type="match status" value="1"/>
</dbReference>
<keyword evidence="6 12" id="KW-0479">Metal-binding</keyword>
<dbReference type="EC" id="3.4.24.-" evidence="12"/>
<evidence type="ECO:0000256" key="3">
    <source>
        <dbReference type="ARBA" id="ARBA00022475"/>
    </source>
</evidence>
<organism evidence="14 15">
    <name type="scientific">Thermovibrio ammonificans (strain DSM 15698 / JCM 12110 / HB-1)</name>
    <dbReference type="NCBI Taxonomy" id="648996"/>
    <lineage>
        <taxon>Bacteria</taxon>
        <taxon>Pseudomonadati</taxon>
        <taxon>Aquificota</taxon>
        <taxon>Aquificia</taxon>
        <taxon>Desulfurobacteriales</taxon>
        <taxon>Desulfurobacteriaceae</taxon>
        <taxon>Thermovibrio</taxon>
    </lineage>
</organism>
<dbReference type="GO" id="GO:0008270">
    <property type="term" value="F:zinc ion binding"/>
    <property type="evidence" value="ECO:0007669"/>
    <property type="project" value="UniProtKB-UniRule"/>
</dbReference>
<comment type="cofactor">
    <cofactor evidence="12">
        <name>Zn(2+)</name>
        <dbReference type="ChEBI" id="CHEBI:29105"/>
    </cofactor>
    <text evidence="12">Binds 1 zinc ion per subunit.</text>
</comment>
<evidence type="ECO:0000256" key="8">
    <source>
        <dbReference type="ARBA" id="ARBA00022833"/>
    </source>
</evidence>
<dbReference type="OrthoDB" id="15218at2"/>
<evidence type="ECO:0000259" key="13">
    <source>
        <dbReference type="Pfam" id="PF01435"/>
    </source>
</evidence>
<dbReference type="CDD" id="cd07336">
    <property type="entry name" value="M48B_HtpX_like"/>
    <property type="match status" value="1"/>
</dbReference>
<dbReference type="Proteomes" id="UP000006362">
    <property type="component" value="Chromosome"/>
</dbReference>
<dbReference type="EMBL" id="CP002444">
    <property type="protein sequence ID" value="ADU97000.1"/>
    <property type="molecule type" value="Genomic_DNA"/>
</dbReference>
<dbReference type="InterPro" id="IPR001915">
    <property type="entry name" value="Peptidase_M48"/>
</dbReference>
<keyword evidence="10 12" id="KW-0482">Metalloprotease</keyword>
<dbReference type="GO" id="GO:0005886">
    <property type="term" value="C:plasma membrane"/>
    <property type="evidence" value="ECO:0007669"/>
    <property type="project" value="UniProtKB-SubCell"/>
</dbReference>
<keyword evidence="8 12" id="KW-0862">Zinc</keyword>
<sequence length="303" mass="33344">MNWNSVKTALLLGFLTGLLLLFGKLLGGNAGMVIALFMAAIMNFGSWYFSDKIVLSMYGVKLLSEEEAPWLHEMVERLAKNAGIPKPKVGIAPMDVPNAFATGRNPEHGVVVVTPTIVEILDRDELEGVLAHEISHIKNRDTLIQAVAATLAGAITTLANMAQWFFIFGRRDDEEGGWAETIGLLAMVIVAPIAAALIQMAISRAREYKADETGGIISGKPEALASALKKLEEYSRRIPEELVRQEVNPATSHLFIVNPLKGDFIASLFSTHPPTEKRVARLLELARKLFGRIRETFWKWGTP</sequence>
<accession>E8T2A5</accession>
<dbReference type="Gene3D" id="3.30.2010.10">
    <property type="entry name" value="Metalloproteases ('zincins'), catalytic domain"/>
    <property type="match status" value="1"/>
</dbReference>
<keyword evidence="7 12" id="KW-0378">Hydrolase</keyword>
<dbReference type="InterPro" id="IPR050083">
    <property type="entry name" value="HtpX_protease"/>
</dbReference>
<keyword evidence="4 12" id="KW-0645">Protease</keyword>
<evidence type="ECO:0000256" key="9">
    <source>
        <dbReference type="ARBA" id="ARBA00022989"/>
    </source>
</evidence>
<evidence type="ECO:0000256" key="11">
    <source>
        <dbReference type="ARBA" id="ARBA00023136"/>
    </source>
</evidence>
<evidence type="ECO:0000256" key="7">
    <source>
        <dbReference type="ARBA" id="ARBA00022801"/>
    </source>
</evidence>
<keyword evidence="3 12" id="KW-1003">Cell membrane</keyword>
<evidence type="ECO:0000256" key="1">
    <source>
        <dbReference type="ARBA" id="ARBA00004651"/>
    </source>
</evidence>
<dbReference type="STRING" id="648996.Theam_1033"/>
<feature type="transmembrane region" description="Helical" evidence="12">
    <location>
        <begin position="178"/>
        <end position="198"/>
    </location>
</feature>
<dbReference type="PANTHER" id="PTHR43221:SF1">
    <property type="entry name" value="PROTEASE HTPX"/>
    <property type="match status" value="1"/>
</dbReference>
<dbReference type="AlphaFoldDB" id="E8T2A5"/>
<evidence type="ECO:0000256" key="4">
    <source>
        <dbReference type="ARBA" id="ARBA00022670"/>
    </source>
</evidence>
<keyword evidence="15" id="KW-1185">Reference proteome</keyword>
<dbReference type="Pfam" id="PF01435">
    <property type="entry name" value="Peptidase_M48"/>
    <property type="match status" value="1"/>
</dbReference>
<feature type="transmembrane region" description="Helical" evidence="12">
    <location>
        <begin position="33"/>
        <end position="50"/>
    </location>
</feature>
<dbReference type="HOGENOM" id="CLU_042266_3_0_0"/>
<evidence type="ECO:0000256" key="5">
    <source>
        <dbReference type="ARBA" id="ARBA00022692"/>
    </source>
</evidence>
<evidence type="ECO:0000256" key="10">
    <source>
        <dbReference type="ARBA" id="ARBA00023049"/>
    </source>
</evidence>
<dbReference type="RefSeq" id="WP_013537786.1">
    <property type="nucleotide sequence ID" value="NC_014926.1"/>
</dbReference>
<keyword evidence="5 12" id="KW-0812">Transmembrane</keyword>
<evidence type="ECO:0000256" key="6">
    <source>
        <dbReference type="ARBA" id="ARBA00022723"/>
    </source>
</evidence>
<comment type="similarity">
    <text evidence="2 12">Belongs to the peptidase M48B family.</text>
</comment>
<feature type="binding site" evidence="12">
    <location>
        <position position="136"/>
    </location>
    <ligand>
        <name>Zn(2+)</name>
        <dbReference type="ChEBI" id="CHEBI:29105"/>
        <note>catalytic</note>
    </ligand>
</feature>
<dbReference type="GO" id="GO:0006508">
    <property type="term" value="P:proteolysis"/>
    <property type="evidence" value="ECO:0007669"/>
    <property type="project" value="UniProtKB-KW"/>
</dbReference>
<evidence type="ECO:0000313" key="14">
    <source>
        <dbReference type="EMBL" id="ADU97000.1"/>
    </source>
</evidence>
<keyword evidence="12" id="KW-0997">Cell inner membrane</keyword>
<reference evidence="14" key="1">
    <citation type="submission" date="2011-01" db="EMBL/GenBank/DDBJ databases">
        <title>Complete sequence of chromosome of Thermovibrio ammonificans HB-1.</title>
        <authorList>
            <consortium name="US DOE Joint Genome Institute"/>
            <person name="Lucas S."/>
            <person name="Copeland A."/>
            <person name="Lapidus A."/>
            <person name="Cheng J.-F."/>
            <person name="Goodwin L."/>
            <person name="Pitluck S."/>
            <person name="Davenport K."/>
            <person name="Detter J.C."/>
            <person name="Han C."/>
            <person name="Tapia R."/>
            <person name="Land M."/>
            <person name="Hauser L."/>
            <person name="Kyrpides N."/>
            <person name="Ivanova N."/>
            <person name="Ovchinnikova G."/>
            <person name="Vetriani C."/>
            <person name="Woyke T."/>
        </authorList>
    </citation>
    <scope>NUCLEOTIDE SEQUENCE [LARGE SCALE GENOMIC DNA]</scope>
    <source>
        <strain evidence="14">HB-1</strain>
    </source>
</reference>
<protein>
    <recommendedName>
        <fullName evidence="12">Protease HtpX homolog</fullName>
        <ecNumber evidence="12">3.4.24.-</ecNumber>
    </recommendedName>
</protein>
<dbReference type="GO" id="GO:0004222">
    <property type="term" value="F:metalloendopeptidase activity"/>
    <property type="evidence" value="ECO:0007669"/>
    <property type="project" value="UniProtKB-UniRule"/>
</dbReference>
<dbReference type="InterPro" id="IPR022919">
    <property type="entry name" value="Pept_M48_protease_HtpX"/>
</dbReference>
<gene>
    <name evidence="12" type="primary">htpX</name>
    <name evidence="14" type="ordered locus">Theam_1033</name>
</gene>
<keyword evidence="9 12" id="KW-1133">Transmembrane helix</keyword>
<dbReference type="eggNOG" id="COG0501">
    <property type="taxonomic scope" value="Bacteria"/>
</dbReference>
<comment type="subcellular location">
    <subcellularLocation>
        <location evidence="12">Cell inner membrane</location>
        <topology evidence="12">Multi-pass membrane protein</topology>
    </subcellularLocation>
    <subcellularLocation>
        <location evidence="1">Cell membrane</location>
        <topology evidence="1">Multi-pass membrane protein</topology>
    </subcellularLocation>
</comment>
<feature type="transmembrane region" description="Helical" evidence="12">
    <location>
        <begin position="143"/>
        <end position="166"/>
    </location>
</feature>
<keyword evidence="11 12" id="KW-0472">Membrane</keyword>
<feature type="domain" description="Peptidase M48" evidence="13">
    <location>
        <begin position="66"/>
        <end position="285"/>
    </location>
</feature>
<dbReference type="KEGG" id="tam:Theam_1033"/>
<evidence type="ECO:0000256" key="12">
    <source>
        <dbReference type="HAMAP-Rule" id="MF_00188"/>
    </source>
</evidence>
<dbReference type="PANTHER" id="PTHR43221">
    <property type="entry name" value="PROTEASE HTPX"/>
    <property type="match status" value="1"/>
</dbReference>
<feature type="binding site" evidence="12">
    <location>
        <position position="132"/>
    </location>
    <ligand>
        <name>Zn(2+)</name>
        <dbReference type="ChEBI" id="CHEBI:29105"/>
        <note>catalytic</note>
    </ligand>
</feature>
<name>E8T2A5_THEA1</name>
<proteinExistence type="inferred from homology"/>
<evidence type="ECO:0000256" key="2">
    <source>
        <dbReference type="ARBA" id="ARBA00009779"/>
    </source>
</evidence>